<accession>A0ABM1XRY9</accession>
<evidence type="ECO:0000256" key="7">
    <source>
        <dbReference type="ARBA" id="ARBA00022723"/>
    </source>
</evidence>
<comment type="function">
    <text evidence="2">May be involved in the metabolism of insect hormones and in the breakdown of synthetic insecticides.</text>
</comment>
<evidence type="ECO:0000256" key="10">
    <source>
        <dbReference type="ARBA" id="ARBA00023002"/>
    </source>
</evidence>
<evidence type="ECO:0000256" key="1">
    <source>
        <dbReference type="ARBA" id="ARBA00001971"/>
    </source>
</evidence>
<keyword evidence="12 14" id="KW-0503">Monooxygenase</keyword>
<evidence type="ECO:0000256" key="3">
    <source>
        <dbReference type="ARBA" id="ARBA00004174"/>
    </source>
</evidence>
<evidence type="ECO:0000256" key="8">
    <source>
        <dbReference type="ARBA" id="ARBA00022824"/>
    </source>
</evidence>
<dbReference type="PROSITE" id="PS00086">
    <property type="entry name" value="CYTOCHROME_P450"/>
    <property type="match status" value="1"/>
</dbReference>
<dbReference type="InterPro" id="IPR001128">
    <property type="entry name" value="Cyt_P450"/>
</dbReference>
<evidence type="ECO:0000256" key="5">
    <source>
        <dbReference type="ARBA" id="ARBA00010617"/>
    </source>
</evidence>
<sequence length="509" mass="58444">MLSLILTAVIPLLGVILYWNFRSRYRFADKWPTLRPVYPLVGNAPIVLGKNEIERFETIRDVCISADRILKVWAGPKLLLVTSHPDLIQQILTSPVCLEKPYLYRFAGFEEGLFTAKYHVWKPARKRLNPAFNLRIIHGFVPIMVKCARKMIARLNECPDGATVDIIKYTALCTLEMACGTTLGSDVLDRDGKEEFKRGLDEAFNGAARRMMTVYLYPDIIYKMTRYYKELTEARKIVCDFFTKLIVERKELLQQQQLIKGENNNDEEDTTEEDNHKPKILVDLLLSSSSDGKPFSQAQITDNAYAVITGAVDTTGLLTAHACLFLSFYPEIQDRLFAEINQYFPAGSEDQQITHEHLKDLTYTEMFMNEVQRHWTAVPVIARENTAEIEIDGVKVPPGNVFGLSLHALHQRKDVWGPDADKFDPENFSEERVRNRHPFAFLPFSGGTRICLGWRYASFSMKTIMVHLVRNFKFSSKIKPEDIRFKHDLTMKLPFEHLVQITKRNPGGV</sequence>
<dbReference type="EnsemblMetazoa" id="AALFPA23_002269.R2017">
    <property type="protein sequence ID" value="AALFPA23_002269.P2017"/>
    <property type="gene ID" value="AALFPA23_002269"/>
</dbReference>
<evidence type="ECO:0000256" key="14">
    <source>
        <dbReference type="RuleBase" id="RU000461"/>
    </source>
</evidence>
<proteinExistence type="inferred from homology"/>
<dbReference type="InterPro" id="IPR050196">
    <property type="entry name" value="Cytochrome_P450_Monoox"/>
</dbReference>
<evidence type="ECO:0000256" key="12">
    <source>
        <dbReference type="ARBA" id="ARBA00023033"/>
    </source>
</evidence>
<keyword evidence="11 14" id="KW-0408">Iron</keyword>
<evidence type="ECO:0000256" key="13">
    <source>
        <dbReference type="ARBA" id="ARBA00023136"/>
    </source>
</evidence>
<dbReference type="Proteomes" id="UP000069940">
    <property type="component" value="Unassembled WGS sequence"/>
</dbReference>
<evidence type="ECO:0000256" key="9">
    <source>
        <dbReference type="ARBA" id="ARBA00022848"/>
    </source>
</evidence>
<dbReference type="PANTHER" id="PTHR24291:SF189">
    <property type="entry name" value="CYTOCHROME P450 4C3-RELATED"/>
    <property type="match status" value="1"/>
</dbReference>
<evidence type="ECO:0000256" key="4">
    <source>
        <dbReference type="ARBA" id="ARBA00004406"/>
    </source>
</evidence>
<comment type="similarity">
    <text evidence="5 14">Belongs to the cytochrome P450 family.</text>
</comment>
<protein>
    <recommendedName>
        <fullName evidence="17">Cytochrome P450</fullName>
    </recommendedName>
</protein>
<evidence type="ECO:0000256" key="6">
    <source>
        <dbReference type="ARBA" id="ARBA00022617"/>
    </source>
</evidence>
<keyword evidence="9" id="KW-0492">Microsome</keyword>
<dbReference type="InterPro" id="IPR036396">
    <property type="entry name" value="Cyt_P450_sf"/>
</dbReference>
<evidence type="ECO:0000313" key="16">
    <source>
        <dbReference type="Proteomes" id="UP000069940"/>
    </source>
</evidence>
<dbReference type="PANTHER" id="PTHR24291">
    <property type="entry name" value="CYTOCHROME P450 FAMILY 4"/>
    <property type="match status" value="1"/>
</dbReference>
<dbReference type="RefSeq" id="XP_062711072.1">
    <property type="nucleotide sequence ID" value="XM_062855088.1"/>
</dbReference>
<evidence type="ECO:0008006" key="17">
    <source>
        <dbReference type="Google" id="ProtNLM"/>
    </source>
</evidence>
<reference evidence="16" key="1">
    <citation type="journal article" date="2015" name="Proc. Natl. Acad. Sci. U.S.A.">
        <title>Genome sequence of the Asian Tiger mosquito, Aedes albopictus, reveals insights into its biology, genetics, and evolution.</title>
        <authorList>
            <person name="Chen X.G."/>
            <person name="Jiang X."/>
            <person name="Gu J."/>
            <person name="Xu M."/>
            <person name="Wu Y."/>
            <person name="Deng Y."/>
            <person name="Zhang C."/>
            <person name="Bonizzoni M."/>
            <person name="Dermauw W."/>
            <person name="Vontas J."/>
            <person name="Armbruster P."/>
            <person name="Huang X."/>
            <person name="Yang Y."/>
            <person name="Zhang H."/>
            <person name="He W."/>
            <person name="Peng H."/>
            <person name="Liu Y."/>
            <person name="Wu K."/>
            <person name="Chen J."/>
            <person name="Lirakis M."/>
            <person name="Topalis P."/>
            <person name="Van Leeuwen T."/>
            <person name="Hall A.B."/>
            <person name="Jiang X."/>
            <person name="Thorpe C."/>
            <person name="Mueller R.L."/>
            <person name="Sun C."/>
            <person name="Waterhouse R.M."/>
            <person name="Yan G."/>
            <person name="Tu Z.J."/>
            <person name="Fang X."/>
            <person name="James A.A."/>
        </authorList>
    </citation>
    <scope>NUCLEOTIDE SEQUENCE [LARGE SCALE GENOMIC DNA]</scope>
    <source>
        <strain evidence="16">Foshan</strain>
    </source>
</reference>
<dbReference type="SUPFAM" id="SSF48264">
    <property type="entry name" value="Cytochrome P450"/>
    <property type="match status" value="1"/>
</dbReference>
<dbReference type="InterPro" id="IPR002401">
    <property type="entry name" value="Cyt_P450_E_grp-I"/>
</dbReference>
<keyword evidence="8" id="KW-0256">Endoplasmic reticulum</keyword>
<keyword evidence="16" id="KW-1185">Reference proteome</keyword>
<evidence type="ECO:0000313" key="15">
    <source>
        <dbReference type="EnsemblMetazoa" id="AALFPA23_002269.P2017"/>
    </source>
</evidence>
<comment type="subcellular location">
    <subcellularLocation>
        <location evidence="4">Endoplasmic reticulum membrane</location>
        <topology evidence="4">Peripheral membrane protein</topology>
    </subcellularLocation>
    <subcellularLocation>
        <location evidence="3">Microsome membrane</location>
        <topology evidence="3">Peripheral membrane protein</topology>
    </subcellularLocation>
</comment>
<dbReference type="Pfam" id="PF00067">
    <property type="entry name" value="p450"/>
    <property type="match status" value="1"/>
</dbReference>
<keyword evidence="10 14" id="KW-0560">Oxidoreductase</keyword>
<dbReference type="Gene3D" id="1.10.630.10">
    <property type="entry name" value="Cytochrome P450"/>
    <property type="match status" value="1"/>
</dbReference>
<keyword evidence="6 14" id="KW-0349">Heme</keyword>
<dbReference type="PRINTS" id="PR00463">
    <property type="entry name" value="EP450I"/>
</dbReference>
<dbReference type="InterPro" id="IPR017972">
    <property type="entry name" value="Cyt_P450_CS"/>
</dbReference>
<reference evidence="15" key="2">
    <citation type="submission" date="2025-05" db="UniProtKB">
        <authorList>
            <consortium name="EnsemblMetazoa"/>
        </authorList>
    </citation>
    <scope>IDENTIFICATION</scope>
    <source>
        <strain evidence="15">Foshan</strain>
    </source>
</reference>
<evidence type="ECO:0000256" key="11">
    <source>
        <dbReference type="ARBA" id="ARBA00023004"/>
    </source>
</evidence>
<evidence type="ECO:0000256" key="2">
    <source>
        <dbReference type="ARBA" id="ARBA00003690"/>
    </source>
</evidence>
<comment type="cofactor">
    <cofactor evidence="1">
        <name>heme</name>
        <dbReference type="ChEBI" id="CHEBI:30413"/>
    </cofactor>
</comment>
<keyword evidence="7 14" id="KW-0479">Metal-binding</keyword>
<name>A0ABM1XRY9_AEDAL</name>
<keyword evidence="13" id="KW-0472">Membrane</keyword>
<organism evidence="15 16">
    <name type="scientific">Aedes albopictus</name>
    <name type="common">Asian tiger mosquito</name>
    <name type="synonym">Stegomyia albopicta</name>
    <dbReference type="NCBI Taxonomy" id="7160"/>
    <lineage>
        <taxon>Eukaryota</taxon>
        <taxon>Metazoa</taxon>
        <taxon>Ecdysozoa</taxon>
        <taxon>Arthropoda</taxon>
        <taxon>Hexapoda</taxon>
        <taxon>Insecta</taxon>
        <taxon>Pterygota</taxon>
        <taxon>Neoptera</taxon>
        <taxon>Endopterygota</taxon>
        <taxon>Diptera</taxon>
        <taxon>Nematocera</taxon>
        <taxon>Culicoidea</taxon>
        <taxon>Culicidae</taxon>
        <taxon>Culicinae</taxon>
        <taxon>Aedini</taxon>
        <taxon>Aedes</taxon>
        <taxon>Stegomyia</taxon>
    </lineage>
</organism>
<dbReference type="GeneID" id="109420947"/>